<organism evidence="2 3">
    <name type="scientific">Fomitopsis schrenkii</name>
    <name type="common">Brown rot fungus</name>
    <dbReference type="NCBI Taxonomy" id="2126942"/>
    <lineage>
        <taxon>Eukaryota</taxon>
        <taxon>Fungi</taxon>
        <taxon>Dikarya</taxon>
        <taxon>Basidiomycota</taxon>
        <taxon>Agaricomycotina</taxon>
        <taxon>Agaricomycetes</taxon>
        <taxon>Polyporales</taxon>
        <taxon>Fomitopsis</taxon>
    </lineage>
</organism>
<protein>
    <submittedName>
        <fullName evidence="2">Uncharacterized protein</fullName>
    </submittedName>
</protein>
<sequence length="107" mass="11376">MDVAPKKGTLKLGRALKTAARLPARVSGGRGSAWNTFSPLAGELPVVFLCVQVCNCRDLVAQNQSGLSDPLRPYHQRLALVSSALLPPPLSQPDILSYATSTARHGQ</sequence>
<dbReference type="HOGENOM" id="CLU_2210080_0_0_1"/>
<dbReference type="OrthoDB" id="67700at2759"/>
<name>S8FJ11_FOMSC</name>
<proteinExistence type="predicted"/>
<accession>S8FJ11</accession>
<dbReference type="Proteomes" id="UP000015241">
    <property type="component" value="Unassembled WGS sequence"/>
</dbReference>
<keyword evidence="3" id="KW-1185">Reference proteome</keyword>
<gene>
    <name evidence="2" type="ORF">FOMPIDRAFT_1048854</name>
</gene>
<evidence type="ECO:0000313" key="2">
    <source>
        <dbReference type="EMBL" id="EPT01416.1"/>
    </source>
</evidence>
<dbReference type="InParanoid" id="S8FJ11"/>
<dbReference type="STRING" id="743788.S8FJ11"/>
<feature type="region of interest" description="Disordered" evidence="1">
    <location>
        <begin position="87"/>
        <end position="107"/>
    </location>
</feature>
<evidence type="ECO:0000256" key="1">
    <source>
        <dbReference type="SAM" id="MobiDB-lite"/>
    </source>
</evidence>
<dbReference type="AlphaFoldDB" id="S8FJ11"/>
<evidence type="ECO:0000313" key="3">
    <source>
        <dbReference type="Proteomes" id="UP000015241"/>
    </source>
</evidence>
<feature type="compositionally biased region" description="Polar residues" evidence="1">
    <location>
        <begin position="98"/>
        <end position="107"/>
    </location>
</feature>
<dbReference type="EMBL" id="KE504142">
    <property type="protein sequence ID" value="EPT01416.1"/>
    <property type="molecule type" value="Genomic_DNA"/>
</dbReference>
<reference evidence="2 3" key="1">
    <citation type="journal article" date="2012" name="Science">
        <title>The Paleozoic origin of enzymatic lignin decomposition reconstructed from 31 fungal genomes.</title>
        <authorList>
            <person name="Floudas D."/>
            <person name="Binder M."/>
            <person name="Riley R."/>
            <person name="Barry K."/>
            <person name="Blanchette R.A."/>
            <person name="Henrissat B."/>
            <person name="Martinez A.T."/>
            <person name="Otillar R."/>
            <person name="Spatafora J.W."/>
            <person name="Yadav J.S."/>
            <person name="Aerts A."/>
            <person name="Benoit I."/>
            <person name="Boyd A."/>
            <person name="Carlson A."/>
            <person name="Copeland A."/>
            <person name="Coutinho P.M."/>
            <person name="de Vries R.P."/>
            <person name="Ferreira P."/>
            <person name="Findley K."/>
            <person name="Foster B."/>
            <person name="Gaskell J."/>
            <person name="Glotzer D."/>
            <person name="Gorecki P."/>
            <person name="Heitman J."/>
            <person name="Hesse C."/>
            <person name="Hori C."/>
            <person name="Igarashi K."/>
            <person name="Jurgens J.A."/>
            <person name="Kallen N."/>
            <person name="Kersten P."/>
            <person name="Kohler A."/>
            <person name="Kuees U."/>
            <person name="Kumar T.K.A."/>
            <person name="Kuo A."/>
            <person name="LaButti K."/>
            <person name="Larrondo L.F."/>
            <person name="Lindquist E."/>
            <person name="Ling A."/>
            <person name="Lombard V."/>
            <person name="Lucas S."/>
            <person name="Lundell T."/>
            <person name="Martin R."/>
            <person name="McLaughlin D.J."/>
            <person name="Morgenstern I."/>
            <person name="Morin E."/>
            <person name="Murat C."/>
            <person name="Nagy L.G."/>
            <person name="Nolan M."/>
            <person name="Ohm R.A."/>
            <person name="Patyshakuliyeva A."/>
            <person name="Rokas A."/>
            <person name="Ruiz-Duenas F.J."/>
            <person name="Sabat G."/>
            <person name="Salamov A."/>
            <person name="Samejima M."/>
            <person name="Schmutz J."/>
            <person name="Slot J.C."/>
            <person name="St John F."/>
            <person name="Stenlid J."/>
            <person name="Sun H."/>
            <person name="Sun S."/>
            <person name="Syed K."/>
            <person name="Tsang A."/>
            <person name="Wiebenga A."/>
            <person name="Young D."/>
            <person name="Pisabarro A."/>
            <person name="Eastwood D.C."/>
            <person name="Martin F."/>
            <person name="Cullen D."/>
            <person name="Grigoriev I.V."/>
            <person name="Hibbett D.S."/>
        </authorList>
    </citation>
    <scope>NUCLEOTIDE SEQUENCE</scope>
    <source>
        <strain evidence="3">FP-58527</strain>
    </source>
</reference>